<sequence length="143" mass="17033">MDLIAFENWVKPIENSELNDKKKDRRIIQIVDLGCFIEAYNPSLEILDCSSYQICIVNDNGTKTGILFWDLKEVNRIHKSYTRFLDYYKRQTGIEKLWLVFVDERHSMNVRTINQFITEKYIKPFCDKILLLRFSHSAVYELG</sequence>
<dbReference type="EMBL" id="VLKR01000015">
    <property type="protein sequence ID" value="TWI18811.1"/>
    <property type="molecule type" value="Genomic_DNA"/>
</dbReference>
<reference evidence="1 2" key="1">
    <citation type="journal article" date="2015" name="Stand. Genomic Sci.">
        <title>Genomic Encyclopedia of Bacterial and Archaeal Type Strains, Phase III: the genomes of soil and plant-associated and newly described type strains.</title>
        <authorList>
            <person name="Whitman W.B."/>
            <person name="Woyke T."/>
            <person name="Klenk H.P."/>
            <person name="Zhou Y."/>
            <person name="Lilburn T.G."/>
            <person name="Beck B.J."/>
            <person name="De Vos P."/>
            <person name="Vandamme P."/>
            <person name="Eisen J.A."/>
            <person name="Garrity G."/>
            <person name="Hugenholtz P."/>
            <person name="Kyrpides N.C."/>
        </authorList>
    </citation>
    <scope>NUCLEOTIDE SEQUENCE [LARGE SCALE GENOMIC DNA]</scope>
    <source>
        <strain evidence="1 2">CGMCC 1.6855</strain>
    </source>
</reference>
<comment type="caution">
    <text evidence="1">The sequence shown here is derived from an EMBL/GenBank/DDBJ whole genome shotgun (WGS) entry which is preliminary data.</text>
</comment>
<protein>
    <submittedName>
        <fullName evidence="1">Uncharacterized protein</fullName>
    </submittedName>
</protein>
<proteinExistence type="predicted"/>
<gene>
    <name evidence="1" type="ORF">IQ31_02939</name>
</gene>
<dbReference type="AlphaFoldDB" id="A0A562MH00"/>
<dbReference type="RefSeq" id="WP_145328392.1">
    <property type="nucleotide sequence ID" value="NZ_VLKR01000015.1"/>
</dbReference>
<dbReference type="Proteomes" id="UP000315908">
    <property type="component" value="Unassembled WGS sequence"/>
</dbReference>
<dbReference type="OrthoDB" id="1451807at2"/>
<evidence type="ECO:0000313" key="1">
    <source>
        <dbReference type="EMBL" id="TWI18811.1"/>
    </source>
</evidence>
<organism evidence="1 2">
    <name type="scientific">Sphingobacterium siyangense</name>
    <dbReference type="NCBI Taxonomy" id="459529"/>
    <lineage>
        <taxon>Bacteria</taxon>
        <taxon>Pseudomonadati</taxon>
        <taxon>Bacteroidota</taxon>
        <taxon>Sphingobacteriia</taxon>
        <taxon>Sphingobacteriales</taxon>
        <taxon>Sphingobacteriaceae</taxon>
        <taxon>Sphingobacterium</taxon>
    </lineage>
</organism>
<name>A0A562MH00_9SPHI</name>
<evidence type="ECO:0000313" key="2">
    <source>
        <dbReference type="Proteomes" id="UP000315908"/>
    </source>
</evidence>
<accession>A0A562MH00</accession>